<dbReference type="GO" id="GO:0016491">
    <property type="term" value="F:oxidoreductase activity"/>
    <property type="evidence" value="ECO:0007669"/>
    <property type="project" value="InterPro"/>
</dbReference>
<evidence type="ECO:0000313" key="6">
    <source>
        <dbReference type="EMBL" id="CAB4529426.1"/>
    </source>
</evidence>
<dbReference type="EMBL" id="CAEZSC010000001">
    <property type="protein sequence ID" value="CAB4529426.1"/>
    <property type="molecule type" value="Genomic_DNA"/>
</dbReference>
<sequence length="507" mass="54585">MKYDVVIIGAGHNGLIASCYLAKAGLKVAVLESTDSVGGASVSQRVFPDFDARLSRYSYLVSLMPDQIFKDLELSFTTLGRTISSYTPELVDGKDVGLLVHRQPGAETISSFNALAGESAFPAWQSFYDSVQKIATAVAPTMLQQLPTRSELKALVNDPIWDEIVELPMGQSLEKRFANDLIRGVVLTDGLIGTFSDAHDIAANRCFIYHLIGNGTGEWRVPRGGMGGLVSELLEKATGLGVEILTNHEVTGVTQLSSGWQTSAAGTTLESRFVLAACAPQVLAKIMGTTPPASLDGSQVKINMLLKKLPRLKSGIDPAIAFAGTFHFDERYSDLQLAFKQSAAGVVPDRIPAEMYCHTLTDNTILSDELNAQGYHTLTLFGIHTPAALFDKNEAAVKQEIVQKLFAQLNRYLIDPIEECFAVAKDGSLCFEIKSPLELEKEIGLPRGNIFHKDLSMPFREDDQAPSWGVETEFPGLFIAGAGAIRGGGVSGIPGHNAARAVLDALG</sequence>
<comment type="function">
    <text evidence="2">Probable oxidoreductase that may play a role as regulator of mitochondrial function.</text>
</comment>
<dbReference type="SUPFAM" id="SSF51905">
    <property type="entry name" value="FAD/NAD(P)-binding domain"/>
    <property type="match status" value="1"/>
</dbReference>
<dbReference type="Pfam" id="PF13450">
    <property type="entry name" value="NAD_binding_8"/>
    <property type="match status" value="1"/>
</dbReference>
<name>A0A6J6H1G7_9ZZZZ</name>
<dbReference type="EMBL" id="CAEZYL010000015">
    <property type="protein sequence ID" value="CAB4719222.1"/>
    <property type="molecule type" value="Genomic_DNA"/>
</dbReference>
<evidence type="ECO:0000256" key="1">
    <source>
        <dbReference type="ARBA" id="ARBA00004305"/>
    </source>
</evidence>
<gene>
    <name evidence="6" type="ORF">UFOPK1380_00023</name>
    <name evidence="7" type="ORF">UFOPK1863_00069</name>
    <name evidence="8" type="ORF">UFOPK2689_00417</name>
    <name evidence="9" type="ORF">UFOPK3555_00053</name>
    <name evidence="10" type="ORF">UFOPK4095_00194</name>
</gene>
<dbReference type="EMBL" id="CAFBPI010000007">
    <property type="protein sequence ID" value="CAB5005952.1"/>
    <property type="molecule type" value="Genomic_DNA"/>
</dbReference>
<dbReference type="GO" id="GO:0005759">
    <property type="term" value="C:mitochondrial matrix"/>
    <property type="evidence" value="ECO:0007669"/>
    <property type="project" value="UniProtKB-SubCell"/>
</dbReference>
<dbReference type="InterPro" id="IPR002937">
    <property type="entry name" value="Amino_oxidase"/>
</dbReference>
<dbReference type="EMBL" id="CAEZUY010000002">
    <property type="protein sequence ID" value="CAB4605669.1"/>
    <property type="molecule type" value="Genomic_DNA"/>
</dbReference>
<comment type="subunit">
    <text evidence="3">Interacts with COX5B; this interaction may contribute to localize PYROXD2 to the inner face of the inner mitochondrial membrane.</text>
</comment>
<evidence type="ECO:0000313" key="7">
    <source>
        <dbReference type="EMBL" id="CAB4605669.1"/>
    </source>
</evidence>
<dbReference type="EMBL" id="CAFBME010000002">
    <property type="protein sequence ID" value="CAB4887704.1"/>
    <property type="molecule type" value="Genomic_DNA"/>
</dbReference>
<evidence type="ECO:0000313" key="8">
    <source>
        <dbReference type="EMBL" id="CAB4719222.1"/>
    </source>
</evidence>
<protein>
    <recommendedName>
        <fullName evidence="4">Pyridine nucleotide-disulfide oxidoreductase domain-containing protein 2</fullName>
    </recommendedName>
</protein>
<evidence type="ECO:0000256" key="3">
    <source>
        <dbReference type="ARBA" id="ARBA00038825"/>
    </source>
</evidence>
<organism evidence="7">
    <name type="scientific">freshwater metagenome</name>
    <dbReference type="NCBI Taxonomy" id="449393"/>
    <lineage>
        <taxon>unclassified sequences</taxon>
        <taxon>metagenomes</taxon>
        <taxon>ecological metagenomes</taxon>
    </lineage>
</organism>
<evidence type="ECO:0000313" key="9">
    <source>
        <dbReference type="EMBL" id="CAB4887704.1"/>
    </source>
</evidence>
<proteinExistence type="predicted"/>
<dbReference type="PANTHER" id="PTHR10668:SF103">
    <property type="entry name" value="PYRIDINE NUCLEOTIDE-DISULFIDE OXIDOREDUCTASE DOMAIN-CONTAINING PROTEIN 2"/>
    <property type="match status" value="1"/>
</dbReference>
<reference evidence="7" key="1">
    <citation type="submission" date="2020-05" db="EMBL/GenBank/DDBJ databases">
        <authorList>
            <person name="Chiriac C."/>
            <person name="Salcher M."/>
            <person name="Ghai R."/>
            <person name="Kavagutti S V."/>
        </authorList>
    </citation>
    <scope>NUCLEOTIDE SEQUENCE</scope>
</reference>
<dbReference type="AlphaFoldDB" id="A0A6J6H1G7"/>
<comment type="subcellular location">
    <subcellularLocation>
        <location evidence="1">Mitochondrion matrix</location>
    </subcellularLocation>
</comment>
<evidence type="ECO:0000256" key="2">
    <source>
        <dbReference type="ARBA" id="ARBA00037217"/>
    </source>
</evidence>
<evidence type="ECO:0000256" key="4">
    <source>
        <dbReference type="ARBA" id="ARBA00040298"/>
    </source>
</evidence>
<evidence type="ECO:0000259" key="5">
    <source>
        <dbReference type="Pfam" id="PF01593"/>
    </source>
</evidence>
<dbReference type="Gene3D" id="3.50.50.60">
    <property type="entry name" value="FAD/NAD(P)-binding domain"/>
    <property type="match status" value="1"/>
</dbReference>
<dbReference type="InterPro" id="IPR036188">
    <property type="entry name" value="FAD/NAD-bd_sf"/>
</dbReference>
<evidence type="ECO:0000313" key="10">
    <source>
        <dbReference type="EMBL" id="CAB5005952.1"/>
    </source>
</evidence>
<accession>A0A6J6H1G7</accession>
<feature type="domain" description="Amine oxidase" evidence="5">
    <location>
        <begin position="216"/>
        <end position="289"/>
    </location>
</feature>
<dbReference type="GO" id="GO:0005829">
    <property type="term" value="C:cytosol"/>
    <property type="evidence" value="ECO:0007669"/>
    <property type="project" value="TreeGrafter"/>
</dbReference>
<dbReference type="PROSITE" id="PS51257">
    <property type="entry name" value="PROKAR_LIPOPROTEIN"/>
    <property type="match status" value="1"/>
</dbReference>
<dbReference type="Pfam" id="PF01593">
    <property type="entry name" value="Amino_oxidase"/>
    <property type="match status" value="1"/>
</dbReference>
<dbReference type="PANTHER" id="PTHR10668">
    <property type="entry name" value="PHYTOENE DEHYDROGENASE"/>
    <property type="match status" value="1"/>
</dbReference>